<dbReference type="RefSeq" id="XP_501637.1">
    <property type="nucleotide sequence ID" value="XM_501637.1"/>
</dbReference>
<dbReference type="GO" id="GO:0060090">
    <property type="term" value="F:molecular adaptor activity"/>
    <property type="evidence" value="ECO:0007669"/>
    <property type="project" value="TreeGrafter"/>
</dbReference>
<dbReference type="Pfam" id="PF13181">
    <property type="entry name" value="TPR_8"/>
    <property type="match status" value="1"/>
</dbReference>
<evidence type="ECO:0000256" key="2">
    <source>
        <dbReference type="ARBA" id="ARBA00022737"/>
    </source>
</evidence>
<dbReference type="EMBL" id="CP017555">
    <property type="protein sequence ID" value="AOW02575.1"/>
    <property type="molecule type" value="Genomic_DNA"/>
</dbReference>
<dbReference type="VEuPathDB" id="FungiDB:YALI0_C09328g"/>
<accession>A0A1D8NAC1</accession>
<dbReference type="GO" id="GO:0016020">
    <property type="term" value="C:membrane"/>
    <property type="evidence" value="ECO:0007669"/>
    <property type="project" value="TreeGrafter"/>
</dbReference>
<evidence type="ECO:0000313" key="7">
    <source>
        <dbReference type="EMBL" id="RDW22991.1"/>
    </source>
</evidence>
<dbReference type="InterPro" id="IPR032374">
    <property type="entry name" value="SGTA_dimer"/>
</dbReference>
<dbReference type="Gene3D" id="1.25.40.10">
    <property type="entry name" value="Tetratricopeptide repeat domain"/>
    <property type="match status" value="1"/>
</dbReference>
<feature type="repeat" description="TPR" evidence="4">
    <location>
        <begin position="104"/>
        <end position="137"/>
    </location>
</feature>
<evidence type="ECO:0000256" key="3">
    <source>
        <dbReference type="ARBA" id="ARBA00022803"/>
    </source>
</evidence>
<dbReference type="AlphaFoldDB" id="A0A1D8NAC1"/>
<evidence type="ECO:0000256" key="4">
    <source>
        <dbReference type="PROSITE-ProRule" id="PRU00339"/>
    </source>
</evidence>
<reference evidence="7 9" key="2">
    <citation type="submission" date="2018-07" db="EMBL/GenBank/DDBJ databases">
        <title>Draft Genome Assemblies for Five Robust Yarrowia lipolytica Strains Exhibiting High Lipid Production and Pentose Sugar Utilization and Sugar Alcohol Secretion from Undetoxified Lignocellulosic Biomass Hydrolysates.</title>
        <authorList>
            <consortium name="DOE Joint Genome Institute"/>
            <person name="Walker C."/>
            <person name="Ryu S."/>
            <person name="Na H."/>
            <person name="Zane M."/>
            <person name="LaButti K."/>
            <person name="Lipzen A."/>
            <person name="Haridas S."/>
            <person name="Barry K."/>
            <person name="Grigoriev I.V."/>
            <person name="Quarterman J."/>
            <person name="Slininger P."/>
            <person name="Dien B."/>
            <person name="Trinh C.T."/>
        </authorList>
    </citation>
    <scope>NUCLEOTIDE SEQUENCE [LARGE SCALE GENOMIC DNA]</scope>
    <source>
        <strain evidence="7 9">YB392</strain>
    </source>
</reference>
<dbReference type="PROSITE" id="PS50005">
    <property type="entry name" value="TPR"/>
    <property type="match status" value="2"/>
</dbReference>
<keyword evidence="3 4" id="KW-0802">TPR repeat</keyword>
<dbReference type="VEuPathDB" id="FungiDB:YALI1_C13000g"/>
<dbReference type="OMA" id="DMARNMM"/>
<dbReference type="SMART" id="SM00028">
    <property type="entry name" value="TPR"/>
    <property type="match status" value="3"/>
</dbReference>
<evidence type="ECO:0000313" key="9">
    <source>
        <dbReference type="Proteomes" id="UP000256601"/>
    </source>
</evidence>
<feature type="repeat" description="TPR" evidence="4">
    <location>
        <begin position="172"/>
        <end position="205"/>
    </location>
</feature>
<protein>
    <recommendedName>
        <fullName evidence="5">SGTA homodimerisation domain-containing protein</fullName>
    </recommendedName>
</protein>
<organism evidence="6 8">
    <name type="scientific">Yarrowia lipolytica</name>
    <name type="common">Candida lipolytica</name>
    <dbReference type="NCBI Taxonomy" id="4952"/>
    <lineage>
        <taxon>Eukaryota</taxon>
        <taxon>Fungi</taxon>
        <taxon>Dikarya</taxon>
        <taxon>Ascomycota</taxon>
        <taxon>Saccharomycotina</taxon>
        <taxon>Dipodascomycetes</taxon>
        <taxon>Dipodascales</taxon>
        <taxon>Dipodascales incertae sedis</taxon>
        <taxon>Yarrowia</taxon>
    </lineage>
</organism>
<dbReference type="Proteomes" id="UP000182444">
    <property type="component" value="Chromosome 1C"/>
</dbReference>
<comment type="similarity">
    <text evidence="1">Belongs to the SGT family.</text>
</comment>
<proteinExistence type="inferred from homology"/>
<dbReference type="Gene3D" id="1.20.5.420">
    <property type="entry name" value="Immunoglobulin FC, subunit C"/>
    <property type="match status" value="1"/>
</dbReference>
<gene>
    <name evidence="7" type="ORF">B0I71DRAFT_161490</name>
    <name evidence="6" type="ORF">YALI1_C13000g</name>
</gene>
<dbReference type="GO" id="GO:0072380">
    <property type="term" value="C:TRC complex"/>
    <property type="evidence" value="ECO:0007669"/>
    <property type="project" value="TreeGrafter"/>
</dbReference>
<dbReference type="Proteomes" id="UP000256601">
    <property type="component" value="Unassembled WGS sequence"/>
</dbReference>
<dbReference type="GeneID" id="2909760"/>
<keyword evidence="2" id="KW-0677">Repeat</keyword>
<dbReference type="SUPFAM" id="SSF48452">
    <property type="entry name" value="TPR-like"/>
    <property type="match status" value="1"/>
</dbReference>
<dbReference type="InterPro" id="IPR011990">
    <property type="entry name" value="TPR-like_helical_dom_sf"/>
</dbReference>
<dbReference type="InterPro" id="IPR019734">
    <property type="entry name" value="TPR_rpt"/>
</dbReference>
<dbReference type="Gene3D" id="1.10.260.100">
    <property type="match status" value="1"/>
</dbReference>
<dbReference type="Pfam" id="PF16546">
    <property type="entry name" value="SGTA_dimer"/>
    <property type="match status" value="1"/>
</dbReference>
<dbReference type="OrthoDB" id="2335338at2759"/>
<evidence type="ECO:0000313" key="6">
    <source>
        <dbReference type="EMBL" id="AOW02575.1"/>
    </source>
</evidence>
<dbReference type="PANTHER" id="PTHR45831">
    <property type="entry name" value="LD24721P"/>
    <property type="match status" value="1"/>
</dbReference>
<dbReference type="FunFam" id="1.20.5.420:FF:000005">
    <property type="entry name" value="Hsc70 cochaperone (SGT), putative"/>
    <property type="match status" value="1"/>
</dbReference>
<sequence>MSDKKDLAVGIVDFLKTSVSDGTIPEDDHESVQVAIDCLEDVFKIEGVSKDSVLGKQTLLDIFKNRSNSASTAGADKSSPALEAAAAKMAAATAVLTEEQKTQADKLKLEGNKALSQRNFEESIDLYTQAIDIDANNAVYYSNRAAAYSQLQLHDNAIADADAAIRVDPNYSKAYSRLGLAKYASGDAQGALEAYEMGMKVEGDNVSDAMKRGYETAKKRVDEEAVATRDAPAEGGAAGGAGGAPAGFPDLGALGSMFGGGAGGGMPDLAGLMNNPAVAQMAQKFMSDPNALNNLMSNPAVANMAQRMQGGNMPSMSEMMNDPALREMASKFGGAGGAGGAGGQ</sequence>
<dbReference type="EMBL" id="KZ859125">
    <property type="protein sequence ID" value="RDW22991.1"/>
    <property type="molecule type" value="Genomic_DNA"/>
</dbReference>
<evidence type="ECO:0000259" key="5">
    <source>
        <dbReference type="Pfam" id="PF16546"/>
    </source>
</evidence>
<dbReference type="PANTHER" id="PTHR45831:SF2">
    <property type="entry name" value="LD24721P"/>
    <property type="match status" value="1"/>
</dbReference>
<evidence type="ECO:0000313" key="8">
    <source>
        <dbReference type="Proteomes" id="UP000182444"/>
    </source>
</evidence>
<dbReference type="FunFam" id="1.25.40.10:FF:000207">
    <property type="entry name" value="Small glutamine-rich tetratricopeptide repeat-containing protein"/>
    <property type="match status" value="1"/>
</dbReference>
<name>A0A1D8NAC1_YARLL</name>
<reference evidence="6 8" key="1">
    <citation type="journal article" date="2016" name="PLoS ONE">
        <title>Sequence Assembly of Yarrowia lipolytica Strain W29/CLIB89 Shows Transposable Element Diversity.</title>
        <authorList>
            <person name="Magnan C."/>
            <person name="Yu J."/>
            <person name="Chang I."/>
            <person name="Jahn E."/>
            <person name="Kanomata Y."/>
            <person name="Wu J."/>
            <person name="Zeller M."/>
            <person name="Oakes M."/>
            <person name="Baldi P."/>
            <person name="Sandmeyer S."/>
        </authorList>
    </citation>
    <scope>NUCLEOTIDE SEQUENCE [LARGE SCALE GENOMIC DNA]</scope>
    <source>
        <strain evidence="6">CLIB89</strain>
        <strain evidence="8">CLIB89(W29)</strain>
    </source>
</reference>
<dbReference type="GO" id="GO:0006620">
    <property type="term" value="P:post-translational protein targeting to endoplasmic reticulum membrane"/>
    <property type="evidence" value="ECO:0007669"/>
    <property type="project" value="TreeGrafter"/>
</dbReference>
<dbReference type="KEGG" id="yli:2909760"/>
<dbReference type="eggNOG" id="KOG0553">
    <property type="taxonomic scope" value="Eukaryota"/>
</dbReference>
<evidence type="ECO:0000256" key="1">
    <source>
        <dbReference type="ARBA" id="ARBA00008175"/>
    </source>
</evidence>
<feature type="domain" description="SGTA homodimerisation" evidence="5">
    <location>
        <begin position="4"/>
        <end position="64"/>
    </location>
</feature>
<dbReference type="FunFam" id="1.10.260.100:FF:000011">
    <property type="entry name" value="TPR Domain containing protein"/>
    <property type="match status" value="1"/>
</dbReference>
<dbReference type="InterPro" id="IPR047150">
    <property type="entry name" value="SGT"/>
</dbReference>